<evidence type="ECO:0000256" key="5">
    <source>
        <dbReference type="RuleBase" id="RU367097"/>
    </source>
</evidence>
<dbReference type="Proteomes" id="UP000279259">
    <property type="component" value="Unassembled WGS sequence"/>
</dbReference>
<keyword evidence="4 5" id="KW-0472">Membrane</keyword>
<feature type="transmembrane region" description="Helical" evidence="5">
    <location>
        <begin position="188"/>
        <end position="215"/>
    </location>
</feature>
<feature type="transmembrane region" description="Helical" evidence="5">
    <location>
        <begin position="108"/>
        <end position="127"/>
    </location>
</feature>
<accession>A0A427Y3J0</accession>
<feature type="transmembrane region" description="Helical" evidence="5">
    <location>
        <begin position="353"/>
        <end position="373"/>
    </location>
</feature>
<evidence type="ECO:0000256" key="2">
    <source>
        <dbReference type="ARBA" id="ARBA00022692"/>
    </source>
</evidence>
<evidence type="ECO:0000256" key="3">
    <source>
        <dbReference type="ARBA" id="ARBA00022989"/>
    </source>
</evidence>
<keyword evidence="7" id="KW-1185">Reference proteome</keyword>
<sequence length="419" mass="44858">MTTSRPSTPAGLSPRGSFVNLADASEPGSPLFNSRFVDEKGRIRAELEAESHAALLKSEQAVKADRAKKEEVGMPVGSPVWPIMSYCMASIMMTVVNKFVVSGRQFSMTFLLLTIQSVVCVLCVLAVKWTGLITFRNFDMGDAKTWFPVSFLLVAVIYTGSKSLQFLSIPVYTIFKNLTIILIAYGEVLWFGGSVTGLTLASFGLMVGSSVIAAWSDISTTLANLSAGVAVLDPTSGADVPLPTSVIGSLNGGYLWMLINCFASAAYVLFMRKRIKVTGFKDWDSMFYNNLLSIPVLLIFSVGVEDWSLESLSRNFPEENRTFLLTAIAFSGAVAVFISYSTAWCVRTCGSTTYSMVGALNKLPVAASGLLFFGDPANLGNVSAIAVGGFAGVVYAIAKTNQARVEKARAVKASAEGKA</sequence>
<feature type="transmembrane region" description="Helical" evidence="5">
    <location>
        <begin position="253"/>
        <end position="271"/>
    </location>
</feature>
<gene>
    <name evidence="6" type="primary">VRG4_2</name>
    <name evidence="6" type="ORF">EHS25_003788</name>
</gene>
<dbReference type="OrthoDB" id="417037at2759"/>
<keyword evidence="5" id="KW-0968">Cytoplasmic vesicle</keyword>
<evidence type="ECO:0000313" key="6">
    <source>
        <dbReference type="EMBL" id="RSH85648.1"/>
    </source>
</evidence>
<dbReference type="GO" id="GO:0000139">
    <property type="term" value="C:Golgi membrane"/>
    <property type="evidence" value="ECO:0007669"/>
    <property type="project" value="UniProtKB-SubCell"/>
</dbReference>
<reference evidence="6 7" key="1">
    <citation type="submission" date="2018-11" db="EMBL/GenBank/DDBJ databases">
        <title>Genome sequence of Saitozyma podzolica DSM 27192.</title>
        <authorList>
            <person name="Aliyu H."/>
            <person name="Gorte O."/>
            <person name="Ochsenreither K."/>
        </authorList>
    </citation>
    <scope>NUCLEOTIDE SEQUENCE [LARGE SCALE GENOMIC DNA]</scope>
    <source>
        <strain evidence="6 7">DSM 27192</strain>
    </source>
</reference>
<keyword evidence="5" id="KW-0256">Endoplasmic reticulum</keyword>
<dbReference type="GO" id="GO:0030659">
    <property type="term" value="C:cytoplasmic vesicle membrane"/>
    <property type="evidence" value="ECO:0007669"/>
    <property type="project" value="UniProtKB-SubCell"/>
</dbReference>
<feature type="transmembrane region" description="Helical" evidence="5">
    <location>
        <begin position="83"/>
        <end position="101"/>
    </location>
</feature>
<comment type="subcellular location">
    <subcellularLocation>
        <location evidence="5">Golgi apparatus membrane</location>
        <topology evidence="5">Multi-pass membrane protein</topology>
    </subcellularLocation>
    <subcellularLocation>
        <location evidence="5">Cytoplasmic vesicle membrane</location>
        <topology evidence="5">Multi-pass membrane protein</topology>
    </subcellularLocation>
    <subcellularLocation>
        <location evidence="5">Endoplasmic reticulum membrane</location>
        <topology evidence="5">Multi-pass membrane protein</topology>
    </subcellularLocation>
    <subcellularLocation>
        <location evidence="1">Membrane</location>
        <topology evidence="1">Multi-pass membrane protein</topology>
    </subcellularLocation>
</comment>
<feature type="transmembrane region" description="Helical" evidence="5">
    <location>
        <begin position="379"/>
        <end position="398"/>
    </location>
</feature>
<keyword evidence="5" id="KW-0333">Golgi apparatus</keyword>
<feature type="transmembrane region" description="Helical" evidence="5">
    <location>
        <begin position="283"/>
        <end position="303"/>
    </location>
</feature>
<keyword evidence="5" id="KW-0762">Sugar transport</keyword>
<organism evidence="6 7">
    <name type="scientific">Saitozyma podzolica</name>
    <dbReference type="NCBI Taxonomy" id="1890683"/>
    <lineage>
        <taxon>Eukaryota</taxon>
        <taxon>Fungi</taxon>
        <taxon>Dikarya</taxon>
        <taxon>Basidiomycota</taxon>
        <taxon>Agaricomycotina</taxon>
        <taxon>Tremellomycetes</taxon>
        <taxon>Tremellales</taxon>
        <taxon>Trimorphomycetaceae</taxon>
        <taxon>Saitozyma</taxon>
    </lineage>
</organism>
<feature type="transmembrane region" description="Helical" evidence="5">
    <location>
        <begin position="147"/>
        <end position="167"/>
    </location>
</feature>
<comment type="similarity">
    <text evidence="5">Belongs to the TPT transporter family. SLC35D subfamily.</text>
</comment>
<dbReference type="InterPro" id="IPR050186">
    <property type="entry name" value="TPT_transporter"/>
</dbReference>
<evidence type="ECO:0000313" key="7">
    <source>
        <dbReference type="Proteomes" id="UP000279259"/>
    </source>
</evidence>
<dbReference type="PANTHER" id="PTHR11132">
    <property type="entry name" value="SOLUTE CARRIER FAMILY 35"/>
    <property type="match status" value="1"/>
</dbReference>
<evidence type="ECO:0000256" key="4">
    <source>
        <dbReference type="ARBA" id="ARBA00023136"/>
    </source>
</evidence>
<dbReference type="EMBL" id="RSCD01000019">
    <property type="protein sequence ID" value="RSH85648.1"/>
    <property type="molecule type" value="Genomic_DNA"/>
</dbReference>
<dbReference type="AlphaFoldDB" id="A0A427Y3J0"/>
<protein>
    <recommendedName>
        <fullName evidence="5">GDP-mannose transporter</fullName>
        <shortName evidence="5">GMT</shortName>
    </recommendedName>
</protein>
<keyword evidence="3 5" id="KW-1133">Transmembrane helix</keyword>
<dbReference type="NCBIfam" id="TIGR00803">
    <property type="entry name" value="nst"/>
    <property type="match status" value="1"/>
</dbReference>
<comment type="caution">
    <text evidence="6">The sequence shown here is derived from an EMBL/GenBank/DDBJ whole genome shotgun (WGS) entry which is preliminary data.</text>
</comment>
<comment type="function">
    <text evidence="5">Involved in the import of GDP-mannose from the cytoplasm into the Golgi lumen.</text>
</comment>
<proteinExistence type="inferred from homology"/>
<feature type="transmembrane region" description="Helical" evidence="5">
    <location>
        <begin position="323"/>
        <end position="346"/>
    </location>
</feature>
<keyword evidence="2 5" id="KW-0812">Transmembrane</keyword>
<dbReference type="GO" id="GO:0005789">
    <property type="term" value="C:endoplasmic reticulum membrane"/>
    <property type="evidence" value="ECO:0007669"/>
    <property type="project" value="UniProtKB-SubCell"/>
</dbReference>
<name>A0A427Y3J0_9TREE</name>
<keyword evidence="5" id="KW-0813">Transport</keyword>
<evidence type="ECO:0000256" key="1">
    <source>
        <dbReference type="ARBA" id="ARBA00004141"/>
    </source>
</evidence>
<comment type="subunit">
    <text evidence="5">Homooligomer.</text>
</comment>